<evidence type="ECO:0000256" key="1">
    <source>
        <dbReference type="SAM" id="Phobius"/>
    </source>
</evidence>
<dbReference type="Proteomes" id="UP001304300">
    <property type="component" value="Chromosome"/>
</dbReference>
<feature type="transmembrane region" description="Helical" evidence="1">
    <location>
        <begin position="140"/>
        <end position="158"/>
    </location>
</feature>
<dbReference type="AlphaFoldDB" id="A0AAQ3LAL2"/>
<keyword evidence="1" id="KW-0812">Transmembrane</keyword>
<evidence type="ECO:0000313" key="3">
    <source>
        <dbReference type="Proteomes" id="UP001304300"/>
    </source>
</evidence>
<evidence type="ECO:0000313" key="2">
    <source>
        <dbReference type="EMBL" id="WOO41936.1"/>
    </source>
</evidence>
<dbReference type="EMBL" id="CP136920">
    <property type="protein sequence ID" value="WOO41936.1"/>
    <property type="molecule type" value="Genomic_DNA"/>
</dbReference>
<reference evidence="2 3" key="1">
    <citation type="submission" date="2023-10" db="EMBL/GenBank/DDBJ databases">
        <title>Rubellicoccus peritrichatus gen. nov., sp. nov., isolated from an algae of coral reef tank.</title>
        <authorList>
            <person name="Luo J."/>
        </authorList>
    </citation>
    <scope>NUCLEOTIDE SEQUENCE [LARGE SCALE GENOMIC DNA]</scope>
    <source>
        <strain evidence="2 3">CR14</strain>
    </source>
</reference>
<organism evidence="2 3">
    <name type="scientific">Rubellicoccus peritrichatus</name>
    <dbReference type="NCBI Taxonomy" id="3080537"/>
    <lineage>
        <taxon>Bacteria</taxon>
        <taxon>Pseudomonadati</taxon>
        <taxon>Verrucomicrobiota</taxon>
        <taxon>Opitutia</taxon>
        <taxon>Puniceicoccales</taxon>
        <taxon>Cerasicoccaceae</taxon>
        <taxon>Rubellicoccus</taxon>
    </lineage>
</organism>
<feature type="transmembrane region" description="Helical" evidence="1">
    <location>
        <begin position="9"/>
        <end position="32"/>
    </location>
</feature>
<dbReference type="RefSeq" id="WP_317834420.1">
    <property type="nucleotide sequence ID" value="NZ_CP136920.1"/>
</dbReference>
<keyword evidence="1" id="KW-0472">Membrane</keyword>
<gene>
    <name evidence="2" type="ORF">RZN69_02465</name>
</gene>
<sequence length="159" mass="17931">MNITNIGEFAFTMSVFGVFLMLPAIIVTTYLASRLGFIDTSLQIVLFLMLWILFQVPLFLHLKKKAHAWGEARRGSKQIIYVEICSLLFLLVLRLIAGGEDASGVISGLKLIFSIWILILLVYQVFAHLNLKYKILNKDLFRWLAIGGVATFNLILVIG</sequence>
<dbReference type="KEGG" id="puo:RZN69_02465"/>
<name>A0AAQ3LAL2_9BACT</name>
<keyword evidence="1" id="KW-1133">Transmembrane helix</keyword>
<feature type="transmembrane region" description="Helical" evidence="1">
    <location>
        <begin position="44"/>
        <end position="60"/>
    </location>
</feature>
<accession>A0AAQ3LAL2</accession>
<feature type="transmembrane region" description="Helical" evidence="1">
    <location>
        <begin position="80"/>
        <end position="97"/>
    </location>
</feature>
<protein>
    <submittedName>
        <fullName evidence="2">Uncharacterized protein</fullName>
    </submittedName>
</protein>
<proteinExistence type="predicted"/>
<keyword evidence="3" id="KW-1185">Reference proteome</keyword>
<feature type="transmembrane region" description="Helical" evidence="1">
    <location>
        <begin position="109"/>
        <end position="128"/>
    </location>
</feature>